<dbReference type="AlphaFoldDB" id="A0A0G4I311"/>
<proteinExistence type="predicted"/>
<protein>
    <submittedName>
        <fullName evidence="1">Uncharacterized protein</fullName>
    </submittedName>
</protein>
<dbReference type="EMBL" id="CDMZ01004886">
    <property type="protein sequence ID" value="CEM51236.1"/>
    <property type="molecule type" value="Genomic_DNA"/>
</dbReference>
<organism evidence="1">
    <name type="scientific">Chromera velia CCMP2878</name>
    <dbReference type="NCBI Taxonomy" id="1169474"/>
    <lineage>
        <taxon>Eukaryota</taxon>
        <taxon>Sar</taxon>
        <taxon>Alveolata</taxon>
        <taxon>Colpodellida</taxon>
        <taxon>Chromeraceae</taxon>
        <taxon>Chromera</taxon>
    </lineage>
</organism>
<reference evidence="1" key="1">
    <citation type="submission" date="2014-11" db="EMBL/GenBank/DDBJ databases">
        <authorList>
            <person name="Otto D Thomas"/>
            <person name="Naeem Raeece"/>
        </authorList>
    </citation>
    <scope>NUCLEOTIDE SEQUENCE</scope>
</reference>
<evidence type="ECO:0000313" key="1">
    <source>
        <dbReference type="EMBL" id="CEM51236.1"/>
    </source>
</evidence>
<name>A0A0G4I311_9ALVE</name>
<gene>
    <name evidence="1" type="ORF">Cvel_10481</name>
</gene>
<sequence>MDNCTYIERGDISRALTKEGASGSQSWGWKLPADLPLSLHLPSHTAAVAVFFFLRASLREAILSAFLCSLMVDPGLHPLSELPVGLRQLGGGKLCLLAGPQHGLQQDPLPTLKALCLAAPPSLLPLCVCHGGARAGSHLQMEFLCSLGSPLSLGYHLCLPGKPLQYEFFRLLLPPEEEFSLLSTPEKKLSLLLAHLWHCYCCCCCCSVGGISPIQ</sequence>
<accession>A0A0G4I311</accession>
<dbReference type="VEuPathDB" id="CryptoDB:Cvel_10481"/>